<dbReference type="AlphaFoldDB" id="A0A177MY26"/>
<proteinExistence type="predicted"/>
<dbReference type="InterPro" id="IPR029058">
    <property type="entry name" value="AB_hydrolase_fold"/>
</dbReference>
<evidence type="ECO:0000313" key="4">
    <source>
        <dbReference type="Proteomes" id="UP000078476"/>
    </source>
</evidence>
<organism evidence="3 4">
    <name type="scientific">Methylomonas lenta</name>
    <dbReference type="NCBI Taxonomy" id="980561"/>
    <lineage>
        <taxon>Bacteria</taxon>
        <taxon>Pseudomonadati</taxon>
        <taxon>Pseudomonadota</taxon>
        <taxon>Gammaproteobacteria</taxon>
        <taxon>Methylococcales</taxon>
        <taxon>Methylococcaceae</taxon>
        <taxon>Methylomonas</taxon>
    </lineage>
</organism>
<dbReference type="STRING" id="980561.A1359_16505"/>
<dbReference type="Pfam" id="PF05448">
    <property type="entry name" value="AXE1"/>
    <property type="match status" value="1"/>
</dbReference>
<dbReference type="InterPro" id="IPR008391">
    <property type="entry name" value="AXE1_dom"/>
</dbReference>
<reference evidence="3 4" key="1">
    <citation type="submission" date="2016-03" db="EMBL/GenBank/DDBJ databases">
        <authorList>
            <person name="Ploux O."/>
        </authorList>
    </citation>
    <scope>NUCLEOTIDE SEQUENCE [LARGE SCALE GENOMIC DNA]</scope>
    <source>
        <strain evidence="3 4">R-45370</strain>
    </source>
</reference>
<dbReference type="SUPFAM" id="SSF53474">
    <property type="entry name" value="alpha/beta-Hydrolases"/>
    <property type="match status" value="1"/>
</dbReference>
<dbReference type="InterPro" id="IPR039069">
    <property type="entry name" value="CE7"/>
</dbReference>
<feature type="binding site" evidence="1">
    <location>
        <position position="99"/>
    </location>
    <ligand>
        <name>substrate</name>
    </ligand>
</feature>
<gene>
    <name evidence="3" type="ORF">A1359_16505</name>
</gene>
<keyword evidence="4" id="KW-1185">Reference proteome</keyword>
<feature type="domain" description="Acetyl xylan esterase" evidence="2">
    <location>
        <begin position="28"/>
        <end position="309"/>
    </location>
</feature>
<dbReference type="Gene3D" id="3.40.50.1820">
    <property type="entry name" value="alpha/beta hydrolase"/>
    <property type="match status" value="1"/>
</dbReference>
<evidence type="ECO:0000313" key="3">
    <source>
        <dbReference type="EMBL" id="OAI10606.1"/>
    </source>
</evidence>
<dbReference type="GO" id="GO:0052689">
    <property type="term" value="F:carboxylic ester hydrolase activity"/>
    <property type="evidence" value="ECO:0007669"/>
    <property type="project" value="TreeGrafter"/>
</dbReference>
<dbReference type="PANTHER" id="PTHR40111:SF1">
    <property type="entry name" value="CEPHALOSPORIN-C DEACETYLASE"/>
    <property type="match status" value="1"/>
</dbReference>
<dbReference type="OrthoDB" id="9770528at2"/>
<protein>
    <submittedName>
        <fullName evidence="3">Deacetylase</fullName>
    </submittedName>
</protein>
<dbReference type="Proteomes" id="UP000078476">
    <property type="component" value="Unassembled WGS sequence"/>
</dbReference>
<evidence type="ECO:0000256" key="1">
    <source>
        <dbReference type="PIRSR" id="PIRSR639069-2"/>
    </source>
</evidence>
<accession>A0A177MY26</accession>
<comment type="caution">
    <text evidence="3">The sequence shown here is derived from an EMBL/GenBank/DDBJ whole genome shotgun (WGS) entry which is preliminary data.</text>
</comment>
<dbReference type="RefSeq" id="WP_066987154.1">
    <property type="nucleotide sequence ID" value="NZ_LUUI01000152.1"/>
</dbReference>
<dbReference type="PANTHER" id="PTHR40111">
    <property type="entry name" value="CEPHALOSPORIN-C DEACETYLASE"/>
    <property type="match status" value="1"/>
</dbReference>
<name>A0A177MY26_9GAMM</name>
<dbReference type="GO" id="GO:0005976">
    <property type="term" value="P:polysaccharide metabolic process"/>
    <property type="evidence" value="ECO:0007669"/>
    <property type="project" value="TreeGrafter"/>
</dbReference>
<sequence length="321" mass="36336">MRVFKHPFHFDPSYGYDLEQLLAITPPPVPDDFVAFWQNRYLKALALHPLFTLGQCGSHAGFRIFDIEYQSTDDFKIGGWLLEPEHQEVRQCIIVGHGYGGRDQPDYHFNIPYTAFLFPCFRGLSRSRHHAVSDQPSHHVLHHIDDPDRYIIGGCVDDLWLAVSIMLELYPKAVDRIGYMGISFGGGIGALASPWDKRIQRVHLNVPTFGHQTLRLKLPTIGSGSAVSDFVQKVGHMPVTLAYYDAAIAARFAMQPVQFAVALFDPMVAPPGQFAIYNAWTGPKDLFVLDAGHFEYPRQVMQNQQLLWQLQAFYGESANYL</sequence>
<evidence type="ECO:0000259" key="2">
    <source>
        <dbReference type="Pfam" id="PF05448"/>
    </source>
</evidence>
<dbReference type="EMBL" id="LUUI01000152">
    <property type="protein sequence ID" value="OAI10606.1"/>
    <property type="molecule type" value="Genomic_DNA"/>
</dbReference>